<evidence type="ECO:0000313" key="2">
    <source>
        <dbReference type="EMBL" id="MFC3203557.1"/>
    </source>
</evidence>
<dbReference type="Proteomes" id="UP001595477">
    <property type="component" value="Unassembled WGS sequence"/>
</dbReference>
<feature type="transmembrane region" description="Helical" evidence="1">
    <location>
        <begin position="167"/>
        <end position="188"/>
    </location>
</feature>
<feature type="transmembrane region" description="Helical" evidence="1">
    <location>
        <begin position="194"/>
        <end position="212"/>
    </location>
</feature>
<name>A0ABV7K2A1_9ALTE</name>
<keyword evidence="1" id="KW-0812">Transmembrane</keyword>
<organism evidence="2 3">
    <name type="scientific">Alteromonas oceani</name>
    <dbReference type="NCBI Taxonomy" id="2071609"/>
    <lineage>
        <taxon>Bacteria</taxon>
        <taxon>Pseudomonadati</taxon>
        <taxon>Pseudomonadota</taxon>
        <taxon>Gammaproteobacteria</taxon>
        <taxon>Alteromonadales</taxon>
        <taxon>Alteromonadaceae</taxon>
        <taxon>Alteromonas/Salinimonas group</taxon>
        <taxon>Alteromonas</taxon>
    </lineage>
</organism>
<evidence type="ECO:0000313" key="3">
    <source>
        <dbReference type="Proteomes" id="UP001595477"/>
    </source>
</evidence>
<reference evidence="3" key="1">
    <citation type="journal article" date="2019" name="Int. J. Syst. Evol. Microbiol.">
        <title>The Global Catalogue of Microorganisms (GCM) 10K type strain sequencing project: providing services to taxonomists for standard genome sequencing and annotation.</title>
        <authorList>
            <consortium name="The Broad Institute Genomics Platform"/>
            <consortium name="The Broad Institute Genome Sequencing Center for Infectious Disease"/>
            <person name="Wu L."/>
            <person name="Ma J."/>
        </authorList>
    </citation>
    <scope>NUCLEOTIDE SEQUENCE [LARGE SCALE GENOMIC DNA]</scope>
    <source>
        <strain evidence="3">KCTC 52449</strain>
    </source>
</reference>
<dbReference type="RefSeq" id="WP_164464565.1">
    <property type="nucleotide sequence ID" value="NZ_JBHRSX010000095.1"/>
</dbReference>
<keyword evidence="3" id="KW-1185">Reference proteome</keyword>
<protein>
    <submittedName>
        <fullName evidence="2">Uncharacterized protein</fullName>
    </submittedName>
</protein>
<comment type="caution">
    <text evidence="2">The sequence shown here is derived from an EMBL/GenBank/DDBJ whole genome shotgun (WGS) entry which is preliminary data.</text>
</comment>
<gene>
    <name evidence="2" type="ORF">ACFOEW_17240</name>
</gene>
<keyword evidence="1" id="KW-0472">Membrane</keyword>
<feature type="transmembrane region" description="Helical" evidence="1">
    <location>
        <begin position="6"/>
        <end position="32"/>
    </location>
</feature>
<evidence type="ECO:0000256" key="1">
    <source>
        <dbReference type="SAM" id="Phobius"/>
    </source>
</evidence>
<proteinExistence type="predicted"/>
<dbReference type="EMBL" id="JBHRSX010000095">
    <property type="protein sequence ID" value="MFC3203557.1"/>
    <property type="molecule type" value="Genomic_DNA"/>
</dbReference>
<keyword evidence="1" id="KW-1133">Transmembrane helix</keyword>
<accession>A0ABV7K2A1</accession>
<sequence length="250" mass="27513">MSRNSGIAMAAGGAAVGAAMGNAIGNAIGNLVRMRSFRKKMVDELISDFGALIATETVVYWVQNDGSTDFAYREYADKQVQNRIYQDVMACYGEKAADFVDFRIQKSREKGVAFNLSQGLKDFLEAEGIEHNNQITIEDYANRLTSIKPKNPSIRSLLLVLGKQPSFLRSVGIVITLITWLVVLSVIANMGLEVSSLAISFCVATLVVILGGRKLMAAYVSNKINGQFEALNEEYEELEKRFYEDANAIS</sequence>